<name>A0AAW0BFD5_9AGAR</name>
<reference evidence="1 2" key="1">
    <citation type="journal article" date="2024" name="J Genomics">
        <title>Draft genome sequencing and assembly of Favolaschia claudopus CIRM-BRFM 2984 isolated from oak limbs.</title>
        <authorList>
            <person name="Navarro D."/>
            <person name="Drula E."/>
            <person name="Chaduli D."/>
            <person name="Cazenave R."/>
            <person name="Ahrendt S."/>
            <person name="Wang J."/>
            <person name="Lipzen A."/>
            <person name="Daum C."/>
            <person name="Barry K."/>
            <person name="Grigoriev I.V."/>
            <person name="Favel A."/>
            <person name="Rosso M.N."/>
            <person name="Martin F."/>
        </authorList>
    </citation>
    <scope>NUCLEOTIDE SEQUENCE [LARGE SCALE GENOMIC DNA]</scope>
    <source>
        <strain evidence="1 2">CIRM-BRFM 2984</strain>
    </source>
</reference>
<evidence type="ECO:0000313" key="1">
    <source>
        <dbReference type="EMBL" id="KAK7025029.1"/>
    </source>
</evidence>
<dbReference type="Proteomes" id="UP001362999">
    <property type="component" value="Unassembled WGS sequence"/>
</dbReference>
<proteinExistence type="predicted"/>
<dbReference type="AlphaFoldDB" id="A0AAW0BFD5"/>
<sequence>MSEHAPNVFELDKIHVELLQTSLSVSQIRSDLLDADTSPLKSYLPKMRSIWLTFSQCEEEIEKIQRSILLSVESENRRKLAQDISLNSAKGARSRNTQDV</sequence>
<dbReference type="EMBL" id="JAWWNJ010000034">
    <property type="protein sequence ID" value="KAK7025029.1"/>
    <property type="molecule type" value="Genomic_DNA"/>
</dbReference>
<protein>
    <submittedName>
        <fullName evidence="1">Uncharacterized protein</fullName>
    </submittedName>
</protein>
<comment type="caution">
    <text evidence="1">The sequence shown here is derived from an EMBL/GenBank/DDBJ whole genome shotgun (WGS) entry which is preliminary data.</text>
</comment>
<accession>A0AAW0BFD5</accession>
<organism evidence="1 2">
    <name type="scientific">Favolaschia claudopus</name>
    <dbReference type="NCBI Taxonomy" id="2862362"/>
    <lineage>
        <taxon>Eukaryota</taxon>
        <taxon>Fungi</taxon>
        <taxon>Dikarya</taxon>
        <taxon>Basidiomycota</taxon>
        <taxon>Agaricomycotina</taxon>
        <taxon>Agaricomycetes</taxon>
        <taxon>Agaricomycetidae</taxon>
        <taxon>Agaricales</taxon>
        <taxon>Marasmiineae</taxon>
        <taxon>Mycenaceae</taxon>
        <taxon>Favolaschia</taxon>
    </lineage>
</organism>
<keyword evidence="2" id="KW-1185">Reference proteome</keyword>
<gene>
    <name evidence="1" type="ORF">R3P38DRAFT_2778986</name>
</gene>
<evidence type="ECO:0000313" key="2">
    <source>
        <dbReference type="Proteomes" id="UP001362999"/>
    </source>
</evidence>